<comment type="caution">
    <text evidence="1">The sequence shown here is derived from an EMBL/GenBank/DDBJ whole genome shotgun (WGS) entry which is preliminary data.</text>
</comment>
<evidence type="ECO:0000313" key="2">
    <source>
        <dbReference type="Proteomes" id="UP000215223"/>
    </source>
</evidence>
<dbReference type="EMBL" id="NMQT01000066">
    <property type="protein sequence ID" value="OXM54833.1"/>
    <property type="molecule type" value="Genomic_DNA"/>
</dbReference>
<gene>
    <name evidence="1" type="ORF">CFP71_19080</name>
</gene>
<accession>A0A229S7C4</accession>
<dbReference type="AlphaFoldDB" id="A0A229S7C4"/>
<protein>
    <submittedName>
        <fullName evidence="1">Uncharacterized protein</fullName>
    </submittedName>
</protein>
<dbReference type="OrthoDB" id="3424364at2"/>
<evidence type="ECO:0000313" key="1">
    <source>
        <dbReference type="EMBL" id="OXM54833.1"/>
    </source>
</evidence>
<proteinExistence type="predicted"/>
<reference evidence="1 2" key="1">
    <citation type="submission" date="2017-07" db="EMBL/GenBank/DDBJ databases">
        <title>Amycolatopsis thailandensis Genome sequencing and assembly.</title>
        <authorList>
            <person name="Kaur N."/>
            <person name="Mayilraj S."/>
        </authorList>
    </citation>
    <scope>NUCLEOTIDE SEQUENCE [LARGE SCALE GENOMIC DNA]</scope>
    <source>
        <strain evidence="1 2">JCM 16380</strain>
    </source>
</reference>
<sequence>MTRFANRVDPGARSSCPALNPGRTTTLTCTVTYLGEKYDYVLRDIKFQGTGISDGRNEQGTLSYKADLTAGPIIRDHVESVLRHQNSTEYDACDMPEHVRLAFDSTRRRPSGSSIVGQWIHVPGISCRYLDPTTRAVSTLPLELYESGAPIHPSSRIGG</sequence>
<dbReference type="Proteomes" id="UP000215223">
    <property type="component" value="Unassembled WGS sequence"/>
</dbReference>
<name>A0A229S7C4_9PSEU</name>
<keyword evidence="2" id="KW-1185">Reference proteome</keyword>
<organism evidence="1 2">
    <name type="scientific">Amycolatopsis thailandensis</name>
    <dbReference type="NCBI Taxonomy" id="589330"/>
    <lineage>
        <taxon>Bacteria</taxon>
        <taxon>Bacillati</taxon>
        <taxon>Actinomycetota</taxon>
        <taxon>Actinomycetes</taxon>
        <taxon>Pseudonocardiales</taxon>
        <taxon>Pseudonocardiaceae</taxon>
        <taxon>Amycolatopsis</taxon>
    </lineage>
</organism>